<dbReference type="STRING" id="593133.SAMN04488006_0052"/>
<accession>A0A1I6SQM2</accession>
<dbReference type="AlphaFoldDB" id="A0A1I6SQM2"/>
<name>A0A1I6SQM2_9FLAO</name>
<gene>
    <name evidence="1" type="ORF">SAMN04488006_0052</name>
</gene>
<organism evidence="1 2">
    <name type="scientific">Lutibacter maritimus</name>
    <dbReference type="NCBI Taxonomy" id="593133"/>
    <lineage>
        <taxon>Bacteria</taxon>
        <taxon>Pseudomonadati</taxon>
        <taxon>Bacteroidota</taxon>
        <taxon>Flavobacteriia</taxon>
        <taxon>Flavobacteriales</taxon>
        <taxon>Flavobacteriaceae</taxon>
        <taxon>Lutibacter</taxon>
    </lineage>
</organism>
<proteinExistence type="predicted"/>
<dbReference type="Proteomes" id="UP000199312">
    <property type="component" value="Unassembled WGS sequence"/>
</dbReference>
<evidence type="ECO:0000313" key="1">
    <source>
        <dbReference type="EMBL" id="SFS79189.1"/>
    </source>
</evidence>
<sequence>METGNYICHLCKKEYEPTKRGKQRFCSSKCRKKYSYHKTKLRLQSKSPNEKLNLGKPYNPNEMTFGGVKDAFIANAVYDGAKFVVKKMFSNTENANDLNKNHQISNIQKLRFIKIKNFPVSYDGSVAYFDTETEQIVYVSDPNYYNPANNII</sequence>
<protein>
    <submittedName>
        <fullName evidence="1">Uncharacterized protein</fullName>
    </submittedName>
</protein>
<reference evidence="2" key="1">
    <citation type="submission" date="2016-10" db="EMBL/GenBank/DDBJ databases">
        <authorList>
            <person name="Varghese N."/>
            <person name="Submissions S."/>
        </authorList>
    </citation>
    <scope>NUCLEOTIDE SEQUENCE [LARGE SCALE GENOMIC DNA]</scope>
    <source>
        <strain evidence="2">DSM 24450</strain>
    </source>
</reference>
<keyword evidence="2" id="KW-1185">Reference proteome</keyword>
<dbReference type="OrthoDB" id="1363909at2"/>
<evidence type="ECO:0000313" key="2">
    <source>
        <dbReference type="Proteomes" id="UP000199312"/>
    </source>
</evidence>
<dbReference type="EMBL" id="FOZP01000010">
    <property type="protein sequence ID" value="SFS79189.1"/>
    <property type="molecule type" value="Genomic_DNA"/>
</dbReference>
<dbReference type="RefSeq" id="WP_090230202.1">
    <property type="nucleotide sequence ID" value="NZ_FOZP01000010.1"/>
</dbReference>